<dbReference type="AlphaFoldDB" id="A0A0C3CD61"/>
<evidence type="ECO:0000313" key="1">
    <source>
        <dbReference type="EMBL" id="KIM87612.1"/>
    </source>
</evidence>
<sequence>MTFHDLCEEALTSGALYSTARNCTRTTGVFYANSALLSAWIHHRHWDHAFHDEVCEFTHLTYTQPQ</sequence>
<name>A0A0C3CD61_PILCF</name>
<reference evidence="2" key="2">
    <citation type="submission" date="2015-01" db="EMBL/GenBank/DDBJ databases">
        <title>Evolutionary Origins and Diversification of the Mycorrhizal Mutualists.</title>
        <authorList>
            <consortium name="DOE Joint Genome Institute"/>
            <consortium name="Mycorrhizal Genomics Consortium"/>
            <person name="Kohler A."/>
            <person name="Kuo A."/>
            <person name="Nagy L.G."/>
            <person name="Floudas D."/>
            <person name="Copeland A."/>
            <person name="Barry K.W."/>
            <person name="Cichocki N."/>
            <person name="Veneault-Fourrey C."/>
            <person name="LaButti K."/>
            <person name="Lindquist E.A."/>
            <person name="Lipzen A."/>
            <person name="Lundell T."/>
            <person name="Morin E."/>
            <person name="Murat C."/>
            <person name="Riley R."/>
            <person name="Ohm R."/>
            <person name="Sun H."/>
            <person name="Tunlid A."/>
            <person name="Henrissat B."/>
            <person name="Grigoriev I.V."/>
            <person name="Hibbett D.S."/>
            <person name="Martin F."/>
        </authorList>
    </citation>
    <scope>NUCLEOTIDE SEQUENCE [LARGE SCALE GENOMIC DNA]</scope>
    <source>
        <strain evidence="2">F 1598</strain>
    </source>
</reference>
<protein>
    <submittedName>
        <fullName evidence="1">Uncharacterized protein</fullName>
    </submittedName>
</protein>
<evidence type="ECO:0000313" key="2">
    <source>
        <dbReference type="Proteomes" id="UP000054166"/>
    </source>
</evidence>
<dbReference type="Proteomes" id="UP000054166">
    <property type="component" value="Unassembled WGS sequence"/>
</dbReference>
<accession>A0A0C3CD61</accession>
<dbReference type="HOGENOM" id="CLU_2832035_0_0_1"/>
<dbReference type="InParanoid" id="A0A0C3CD61"/>
<gene>
    <name evidence="1" type="ORF">PILCRDRAFT_815184</name>
</gene>
<keyword evidence="2" id="KW-1185">Reference proteome</keyword>
<proteinExistence type="predicted"/>
<reference evidence="1 2" key="1">
    <citation type="submission" date="2014-04" db="EMBL/GenBank/DDBJ databases">
        <authorList>
            <consortium name="DOE Joint Genome Institute"/>
            <person name="Kuo A."/>
            <person name="Tarkka M."/>
            <person name="Buscot F."/>
            <person name="Kohler A."/>
            <person name="Nagy L.G."/>
            <person name="Floudas D."/>
            <person name="Copeland A."/>
            <person name="Barry K.W."/>
            <person name="Cichocki N."/>
            <person name="Veneault-Fourrey C."/>
            <person name="LaButti K."/>
            <person name="Lindquist E.A."/>
            <person name="Lipzen A."/>
            <person name="Lundell T."/>
            <person name="Morin E."/>
            <person name="Murat C."/>
            <person name="Sun H."/>
            <person name="Tunlid A."/>
            <person name="Henrissat B."/>
            <person name="Grigoriev I.V."/>
            <person name="Hibbett D.S."/>
            <person name="Martin F."/>
            <person name="Nordberg H.P."/>
            <person name="Cantor M.N."/>
            <person name="Hua S.X."/>
        </authorList>
    </citation>
    <scope>NUCLEOTIDE SEQUENCE [LARGE SCALE GENOMIC DNA]</scope>
    <source>
        <strain evidence="1 2">F 1598</strain>
    </source>
</reference>
<organism evidence="1 2">
    <name type="scientific">Piloderma croceum (strain F 1598)</name>
    <dbReference type="NCBI Taxonomy" id="765440"/>
    <lineage>
        <taxon>Eukaryota</taxon>
        <taxon>Fungi</taxon>
        <taxon>Dikarya</taxon>
        <taxon>Basidiomycota</taxon>
        <taxon>Agaricomycotina</taxon>
        <taxon>Agaricomycetes</taxon>
        <taxon>Agaricomycetidae</taxon>
        <taxon>Atheliales</taxon>
        <taxon>Atheliaceae</taxon>
        <taxon>Piloderma</taxon>
    </lineage>
</organism>
<dbReference type="EMBL" id="KN832979">
    <property type="protein sequence ID" value="KIM87612.1"/>
    <property type="molecule type" value="Genomic_DNA"/>
</dbReference>